<dbReference type="InterPro" id="IPR001387">
    <property type="entry name" value="Cro/C1-type_HTH"/>
</dbReference>
<proteinExistence type="predicted"/>
<accession>A0A2K9PRU0</accession>
<dbReference type="EMBL" id="CP025791">
    <property type="protein sequence ID" value="AUP79784.1"/>
    <property type="molecule type" value="Genomic_DNA"/>
</dbReference>
<protein>
    <submittedName>
        <fullName evidence="2">Transcriptional regulator</fullName>
    </submittedName>
</protein>
<dbReference type="Gene3D" id="1.10.260.40">
    <property type="entry name" value="lambda repressor-like DNA-binding domains"/>
    <property type="match status" value="1"/>
</dbReference>
<dbReference type="InterPro" id="IPR010982">
    <property type="entry name" value="Lambda_DNA-bd_dom_sf"/>
</dbReference>
<evidence type="ECO:0000313" key="2">
    <source>
        <dbReference type="EMBL" id="AUP79784.1"/>
    </source>
</evidence>
<dbReference type="KEGG" id="fek:C1H87_14155"/>
<evidence type="ECO:0000313" key="3">
    <source>
        <dbReference type="Proteomes" id="UP000235826"/>
    </source>
</evidence>
<dbReference type="SUPFAM" id="SSF47413">
    <property type="entry name" value="lambda repressor-like DNA-binding domains"/>
    <property type="match status" value="1"/>
</dbReference>
<gene>
    <name evidence="2" type="ORF">C1H87_14155</name>
</gene>
<dbReference type="Proteomes" id="UP000235826">
    <property type="component" value="Chromosome"/>
</dbReference>
<name>A0A2K9PRU0_9FLAO</name>
<dbReference type="Pfam" id="PF13443">
    <property type="entry name" value="HTH_26"/>
    <property type="match status" value="1"/>
</dbReference>
<dbReference type="GO" id="GO:0003677">
    <property type="term" value="F:DNA binding"/>
    <property type="evidence" value="ECO:0007669"/>
    <property type="project" value="InterPro"/>
</dbReference>
<dbReference type="AlphaFoldDB" id="A0A2K9PRU0"/>
<evidence type="ECO:0000259" key="1">
    <source>
        <dbReference type="Pfam" id="PF13443"/>
    </source>
</evidence>
<feature type="domain" description="HTH cro/C1-type" evidence="1">
    <location>
        <begin position="12"/>
        <end position="68"/>
    </location>
</feature>
<reference evidence="2 3" key="1">
    <citation type="submission" date="2018-01" db="EMBL/GenBank/DDBJ databases">
        <title>Complete genome sequence of Flavivirga eckloniae ECD14 isolated from seaweed Ecklonia cava.</title>
        <authorList>
            <person name="Lee J.H."/>
            <person name="Baik K.S."/>
            <person name="Seong C.N."/>
        </authorList>
    </citation>
    <scope>NUCLEOTIDE SEQUENCE [LARGE SCALE GENOMIC DNA]</scope>
    <source>
        <strain evidence="2 3">ECD14</strain>
    </source>
</reference>
<sequence>MKYYDYIYSYISYLWKESKLSKRKFAINHNIEESTLRDIIKGENYQISLPTIYKICESRDMKLSDFFIEVEKWKESVKK</sequence>
<keyword evidence="3" id="KW-1185">Reference proteome</keyword>
<dbReference type="RefSeq" id="WP_102756437.1">
    <property type="nucleotide sequence ID" value="NZ_CP025791.1"/>
</dbReference>
<organism evidence="2 3">
    <name type="scientific">Flavivirga eckloniae</name>
    <dbReference type="NCBI Taxonomy" id="1803846"/>
    <lineage>
        <taxon>Bacteria</taxon>
        <taxon>Pseudomonadati</taxon>
        <taxon>Bacteroidota</taxon>
        <taxon>Flavobacteriia</taxon>
        <taxon>Flavobacteriales</taxon>
        <taxon>Flavobacteriaceae</taxon>
        <taxon>Flavivirga</taxon>
    </lineage>
</organism>
<dbReference type="OrthoDB" id="679419at2"/>